<dbReference type="InterPro" id="IPR002123">
    <property type="entry name" value="Plipid/glycerol_acylTrfase"/>
</dbReference>
<keyword evidence="2" id="KW-0012">Acyltransferase</keyword>
<dbReference type="Proteomes" id="UP000257479">
    <property type="component" value="Unassembled WGS sequence"/>
</dbReference>
<keyword evidence="2" id="KW-0808">Transferase</keyword>
<dbReference type="GO" id="GO:0016746">
    <property type="term" value="F:acyltransferase activity"/>
    <property type="evidence" value="ECO:0007669"/>
    <property type="project" value="UniProtKB-KW"/>
</dbReference>
<reference evidence="2 3" key="1">
    <citation type="journal article" date="2018" name="Nat. Biotechnol.">
        <title>A standardized bacterial taxonomy based on genome phylogeny substantially revises the tree of life.</title>
        <authorList>
            <person name="Parks D.H."/>
            <person name="Chuvochina M."/>
            <person name="Waite D.W."/>
            <person name="Rinke C."/>
            <person name="Skarshewski A."/>
            <person name="Chaumeil P.A."/>
            <person name="Hugenholtz P."/>
        </authorList>
    </citation>
    <scope>NUCLEOTIDE SEQUENCE [LARGE SCALE GENOMIC DNA]</scope>
    <source>
        <strain evidence="2">UBA9152</strain>
    </source>
</reference>
<dbReference type="SUPFAM" id="SSF69593">
    <property type="entry name" value="Glycerol-3-phosphate (1)-acyltransferase"/>
    <property type="match status" value="1"/>
</dbReference>
<dbReference type="AlphaFoldDB" id="A0A3C1KA86"/>
<evidence type="ECO:0000313" key="2">
    <source>
        <dbReference type="EMBL" id="HAN23373.1"/>
    </source>
</evidence>
<evidence type="ECO:0000259" key="1">
    <source>
        <dbReference type="Pfam" id="PF01553"/>
    </source>
</evidence>
<comment type="caution">
    <text evidence="2">The sequence shown here is derived from an EMBL/GenBank/DDBJ whole genome shotgun (WGS) entry which is preliminary data.</text>
</comment>
<proteinExistence type="predicted"/>
<gene>
    <name evidence="2" type="ORF">DCP95_02230</name>
</gene>
<dbReference type="EMBL" id="DMNG01000036">
    <property type="protein sequence ID" value="HAN23373.1"/>
    <property type="molecule type" value="Genomic_DNA"/>
</dbReference>
<evidence type="ECO:0000313" key="3">
    <source>
        <dbReference type="Proteomes" id="UP000257479"/>
    </source>
</evidence>
<organism evidence="2 3">
    <name type="scientific">Microbacterium ginsengisoli</name>
    <dbReference type="NCBI Taxonomy" id="400772"/>
    <lineage>
        <taxon>Bacteria</taxon>
        <taxon>Bacillati</taxon>
        <taxon>Actinomycetota</taxon>
        <taxon>Actinomycetes</taxon>
        <taxon>Micrococcales</taxon>
        <taxon>Microbacteriaceae</taxon>
        <taxon>Microbacterium</taxon>
    </lineage>
</organism>
<feature type="non-terminal residue" evidence="2">
    <location>
        <position position="68"/>
    </location>
</feature>
<dbReference type="Pfam" id="PF01553">
    <property type="entry name" value="Acyltransferase"/>
    <property type="match status" value="1"/>
</dbReference>
<name>A0A3C1KA86_9MICO</name>
<protein>
    <submittedName>
        <fullName evidence="2">1-acyl-sn-glycerol-3-phosphate acyltransferase</fullName>
    </submittedName>
</protein>
<feature type="domain" description="Phospholipid/glycerol acyltransferase" evidence="1">
    <location>
        <begin position="23"/>
        <end position="67"/>
    </location>
</feature>
<sequence length="68" mass="7786">MFYWFMKYVVIGPVIKAIFRPWVVGRSNIPARGAAILASNHLSFADSIFLPLMIDRPMSFLAKSDYFT</sequence>
<accession>A0A3C1KA86</accession>